<name>A0A2P1PLT6_9GAMM</name>
<proteinExistence type="predicted"/>
<evidence type="ECO:0000313" key="2">
    <source>
        <dbReference type="EMBL" id="AVP95800.1"/>
    </source>
</evidence>
<feature type="transmembrane region" description="Helical" evidence="1">
    <location>
        <begin position="21"/>
        <end position="38"/>
    </location>
</feature>
<dbReference type="AlphaFoldDB" id="A0A2P1PLT6"/>
<sequence>MDSVTRDILRRLRWRQWVAKGILLGLLAATSVALLLIATEPATWQQRWPALVGTAYQVYLGIGVLTLISLLVALGRWRHSPVLIVLAAFVAIGFELLVLGPGPHLLRLPLAAALGYWAARTLLRPA</sequence>
<keyword evidence="1" id="KW-1133">Transmembrane helix</keyword>
<reference evidence="2 3" key="2">
    <citation type="submission" date="2018-03" db="EMBL/GenBank/DDBJ databases">
        <authorList>
            <person name="Keele B.F."/>
        </authorList>
    </citation>
    <scope>NUCLEOTIDE SEQUENCE [LARGE SCALE GENOMIC DNA]</scope>
    <source>
        <strain evidence="2 3">D13</strain>
    </source>
</reference>
<keyword evidence="1" id="KW-0472">Membrane</keyword>
<feature type="transmembrane region" description="Helical" evidence="1">
    <location>
        <begin position="58"/>
        <end position="75"/>
    </location>
</feature>
<feature type="transmembrane region" description="Helical" evidence="1">
    <location>
        <begin position="82"/>
        <end position="99"/>
    </location>
</feature>
<evidence type="ECO:0000313" key="3">
    <source>
        <dbReference type="Proteomes" id="UP000241074"/>
    </source>
</evidence>
<dbReference type="Proteomes" id="UP000241074">
    <property type="component" value="Chromosome"/>
</dbReference>
<keyword evidence="3" id="KW-1185">Reference proteome</keyword>
<keyword evidence="1" id="KW-0812">Transmembrane</keyword>
<dbReference type="KEGG" id="xba:C7S18_00670"/>
<reference evidence="2 3" key="1">
    <citation type="submission" date="2018-03" db="EMBL/GenBank/DDBJ databases">
        <title>Ahniella affigens gen. nov., sp. nov., a gammaproteobacterium isolated from sandy soil near a stream.</title>
        <authorList>
            <person name="Ko Y."/>
            <person name="Kim J.-H."/>
        </authorList>
    </citation>
    <scope>NUCLEOTIDE SEQUENCE [LARGE SCALE GENOMIC DNA]</scope>
    <source>
        <strain evidence="2 3">D13</strain>
    </source>
</reference>
<dbReference type="RefSeq" id="WP_106889729.1">
    <property type="nucleotide sequence ID" value="NZ_CP027860.1"/>
</dbReference>
<organism evidence="2 3">
    <name type="scientific">Ahniella affigens</name>
    <dbReference type="NCBI Taxonomy" id="2021234"/>
    <lineage>
        <taxon>Bacteria</taxon>
        <taxon>Pseudomonadati</taxon>
        <taxon>Pseudomonadota</taxon>
        <taxon>Gammaproteobacteria</taxon>
        <taxon>Lysobacterales</taxon>
        <taxon>Rhodanobacteraceae</taxon>
        <taxon>Ahniella</taxon>
    </lineage>
</organism>
<evidence type="ECO:0000256" key="1">
    <source>
        <dbReference type="SAM" id="Phobius"/>
    </source>
</evidence>
<accession>A0A2P1PLT6</accession>
<dbReference type="EMBL" id="CP027860">
    <property type="protein sequence ID" value="AVP95800.1"/>
    <property type="molecule type" value="Genomic_DNA"/>
</dbReference>
<gene>
    <name evidence="2" type="ORF">C7S18_00670</name>
</gene>
<protein>
    <submittedName>
        <fullName evidence="2">Uncharacterized protein</fullName>
    </submittedName>
</protein>